<dbReference type="RefSeq" id="XP_018291060.1">
    <property type="nucleotide sequence ID" value="XM_018427630.1"/>
</dbReference>
<evidence type="ECO:0000313" key="3">
    <source>
        <dbReference type="EMBL" id="OAD73020.1"/>
    </source>
</evidence>
<dbReference type="AlphaFoldDB" id="A0A163DRT1"/>
<feature type="non-terminal residue" evidence="3">
    <location>
        <position position="214"/>
    </location>
</feature>
<evidence type="ECO:0000256" key="1">
    <source>
        <dbReference type="SAM" id="Phobius"/>
    </source>
</evidence>
<accession>A0A163DRT1</accession>
<feature type="transmembrane region" description="Helical" evidence="1">
    <location>
        <begin position="92"/>
        <end position="111"/>
    </location>
</feature>
<protein>
    <recommendedName>
        <fullName evidence="2">HPP transmembrane region domain-containing protein</fullName>
    </recommendedName>
</protein>
<gene>
    <name evidence="3" type="ORF">PHYBLDRAFT_101252</name>
</gene>
<sequence>RYSLERLPLSISHWLGYRSPIKVYKPPPLWRVWIWSFVGAWIGICVLEVVFLYGSSFEKRHVPMLIGSFGASSVLLYGAIEAPLSQPRNVVGGHLIGSLVGVILCTLLQRLPNFDSVDQQEAVRWVAGATAVALTVVLMQITKTMHPPAGATAVLAVVQDNVVDIGWLYIGVVILSAVLQLVIALLVNNIERRYPLYWWSPPLPQPPKNQLNKQ</sequence>
<dbReference type="InParanoid" id="A0A163DRT1"/>
<keyword evidence="1" id="KW-0472">Membrane</keyword>
<dbReference type="EMBL" id="KV440982">
    <property type="protein sequence ID" value="OAD73020.1"/>
    <property type="molecule type" value="Genomic_DNA"/>
</dbReference>
<feature type="domain" description="HPP transmembrane region" evidence="2">
    <location>
        <begin position="27"/>
        <end position="195"/>
    </location>
</feature>
<proteinExistence type="predicted"/>
<feature type="transmembrane region" description="Helical" evidence="1">
    <location>
        <begin position="123"/>
        <end position="141"/>
    </location>
</feature>
<dbReference type="VEuPathDB" id="FungiDB:PHYBLDRAFT_101252"/>
<dbReference type="STRING" id="763407.A0A163DRT1"/>
<dbReference type="InterPro" id="IPR007065">
    <property type="entry name" value="HPP"/>
</dbReference>
<dbReference type="OrthoDB" id="2016548at2759"/>
<evidence type="ECO:0000313" key="4">
    <source>
        <dbReference type="Proteomes" id="UP000077315"/>
    </source>
</evidence>
<dbReference type="InterPro" id="IPR058581">
    <property type="entry name" value="TM_HPP"/>
</dbReference>
<feature type="transmembrane region" description="Helical" evidence="1">
    <location>
        <begin position="61"/>
        <end position="80"/>
    </location>
</feature>
<keyword evidence="1" id="KW-0812">Transmembrane</keyword>
<feature type="transmembrane region" description="Helical" evidence="1">
    <location>
        <begin position="167"/>
        <end position="187"/>
    </location>
</feature>
<feature type="transmembrane region" description="Helical" evidence="1">
    <location>
        <begin position="32"/>
        <end position="54"/>
    </location>
</feature>
<dbReference type="PANTHER" id="PTHR33741">
    <property type="entry name" value="TRANSMEMBRANE PROTEIN DDB_G0269096-RELATED"/>
    <property type="match status" value="1"/>
</dbReference>
<keyword evidence="1" id="KW-1133">Transmembrane helix</keyword>
<name>A0A163DRT1_PHYB8</name>
<dbReference type="PANTHER" id="PTHR33741:SF5">
    <property type="entry name" value="TRANSMEMBRANE PROTEIN DDB_G0269096-RELATED"/>
    <property type="match status" value="1"/>
</dbReference>
<feature type="non-terminal residue" evidence="3">
    <location>
        <position position="1"/>
    </location>
</feature>
<keyword evidence="4" id="KW-1185">Reference proteome</keyword>
<evidence type="ECO:0000259" key="2">
    <source>
        <dbReference type="Pfam" id="PF04982"/>
    </source>
</evidence>
<reference evidence="4" key="1">
    <citation type="submission" date="2015-06" db="EMBL/GenBank/DDBJ databases">
        <title>Expansion of signal transduction pathways in fungi by whole-genome duplication.</title>
        <authorList>
            <consortium name="DOE Joint Genome Institute"/>
            <person name="Corrochano L.M."/>
            <person name="Kuo A."/>
            <person name="Marcet-Houben M."/>
            <person name="Polaino S."/>
            <person name="Salamov A."/>
            <person name="Villalobos J.M."/>
            <person name="Alvarez M.I."/>
            <person name="Avalos J."/>
            <person name="Benito E.P."/>
            <person name="Benoit I."/>
            <person name="Burger G."/>
            <person name="Camino L.P."/>
            <person name="Canovas D."/>
            <person name="Cerda-Olmedo E."/>
            <person name="Cheng J.-F."/>
            <person name="Dominguez A."/>
            <person name="Elias M."/>
            <person name="Eslava A.P."/>
            <person name="Glaser F."/>
            <person name="Grimwood J."/>
            <person name="Gutierrez G."/>
            <person name="Heitman J."/>
            <person name="Henrissat B."/>
            <person name="Iturriaga E.A."/>
            <person name="Lang B.F."/>
            <person name="Lavin J.L."/>
            <person name="Lee S."/>
            <person name="Li W."/>
            <person name="Lindquist E."/>
            <person name="Lopez-Garcia S."/>
            <person name="Luque E.M."/>
            <person name="Marcos A.T."/>
            <person name="Martin J."/>
            <person name="McCluskey K."/>
            <person name="Medina H.R."/>
            <person name="Miralles-Duran A."/>
            <person name="Miyazaki A."/>
            <person name="Munoz-Torres E."/>
            <person name="Oguiza J.A."/>
            <person name="Ohm R."/>
            <person name="Olmedo M."/>
            <person name="Orejas M."/>
            <person name="Ortiz-Castellanos L."/>
            <person name="Pisabarro A.G."/>
            <person name="Rodriguez-Romero J."/>
            <person name="Ruiz-Herrera J."/>
            <person name="Ruiz-Vazquez R."/>
            <person name="Sanz C."/>
            <person name="Schackwitz W."/>
            <person name="Schmutz J."/>
            <person name="Shahriari M."/>
            <person name="Shelest E."/>
            <person name="Silva-Franco F."/>
            <person name="Soanes D."/>
            <person name="Syed K."/>
            <person name="Tagua V.G."/>
            <person name="Talbot N.J."/>
            <person name="Thon M."/>
            <person name="De vries R.P."/>
            <person name="Wiebenga A."/>
            <person name="Yadav J.S."/>
            <person name="Braun E.L."/>
            <person name="Baker S."/>
            <person name="Garre V."/>
            <person name="Horwitz B."/>
            <person name="Torres-Martinez S."/>
            <person name="Idnurm A."/>
            <person name="Herrera-Estrella A."/>
            <person name="Gabaldon T."/>
            <person name="Grigoriev I.V."/>
        </authorList>
    </citation>
    <scope>NUCLEOTIDE SEQUENCE [LARGE SCALE GENOMIC DNA]</scope>
    <source>
        <strain evidence="4">NRRL 1555(-)</strain>
    </source>
</reference>
<dbReference type="GeneID" id="28988536"/>
<dbReference type="Pfam" id="PF04982">
    <property type="entry name" value="TM_HPP"/>
    <property type="match status" value="1"/>
</dbReference>
<organism evidence="3 4">
    <name type="scientific">Phycomyces blakesleeanus (strain ATCC 8743b / DSM 1359 / FGSC 10004 / NBRC 33097 / NRRL 1555)</name>
    <dbReference type="NCBI Taxonomy" id="763407"/>
    <lineage>
        <taxon>Eukaryota</taxon>
        <taxon>Fungi</taxon>
        <taxon>Fungi incertae sedis</taxon>
        <taxon>Mucoromycota</taxon>
        <taxon>Mucoromycotina</taxon>
        <taxon>Mucoromycetes</taxon>
        <taxon>Mucorales</taxon>
        <taxon>Phycomycetaceae</taxon>
        <taxon>Phycomyces</taxon>
    </lineage>
</organism>
<dbReference type="Proteomes" id="UP000077315">
    <property type="component" value="Unassembled WGS sequence"/>
</dbReference>